<protein>
    <submittedName>
        <fullName evidence="7">RNA polymerase sigma-70 factor, ECF subfamily</fullName>
    </submittedName>
</protein>
<dbReference type="OrthoDB" id="764811at2"/>
<keyword evidence="3" id="KW-0731">Sigma factor</keyword>
<dbReference type="InterPro" id="IPR036388">
    <property type="entry name" value="WH-like_DNA-bd_sf"/>
</dbReference>
<dbReference type="InterPro" id="IPR007627">
    <property type="entry name" value="RNA_pol_sigma70_r2"/>
</dbReference>
<dbReference type="InterPro" id="IPR014327">
    <property type="entry name" value="RNA_pol_sigma70_bacteroid"/>
</dbReference>
<dbReference type="InterPro" id="IPR013325">
    <property type="entry name" value="RNA_pol_sigma_r2"/>
</dbReference>
<sequence length="183" mass="21506">MQYEATIWDRVQQGDATAFQQLFEEHWEPLFTYACKILKDPALAQDTLQSLFIHLWEKHNTLPQVKAVAPYLRQALRNRLLNVLRDQQVYEHHVAAFRQAILDSDNSLLEDLQGKETEQQLLQSINTLPEKMKNVFYLHRIENLSVTEIAARTGSSEQTIRNQLNTALQRLKTRWNSIAWFFL</sequence>
<reference evidence="7 8" key="1">
    <citation type="submission" date="2016-10" db="EMBL/GenBank/DDBJ databases">
        <authorList>
            <person name="de Groot N.N."/>
        </authorList>
    </citation>
    <scope>NUCLEOTIDE SEQUENCE [LARGE SCALE GENOMIC DNA]</scope>
    <source>
        <strain evidence="7 8">DSM 21039</strain>
    </source>
</reference>
<feature type="domain" description="RNA polymerase sigma factor 70 region 4 type 2" evidence="6">
    <location>
        <begin position="119"/>
        <end position="171"/>
    </location>
</feature>
<comment type="similarity">
    <text evidence="1">Belongs to the sigma-70 factor family. ECF subfamily.</text>
</comment>
<dbReference type="EMBL" id="FOBB01000001">
    <property type="protein sequence ID" value="SEK49167.1"/>
    <property type="molecule type" value="Genomic_DNA"/>
</dbReference>
<dbReference type="NCBIfam" id="TIGR02937">
    <property type="entry name" value="sigma70-ECF"/>
    <property type="match status" value="1"/>
</dbReference>
<dbReference type="GO" id="GO:0003677">
    <property type="term" value="F:DNA binding"/>
    <property type="evidence" value="ECO:0007669"/>
    <property type="project" value="InterPro"/>
</dbReference>
<name>A0A1H7HHP2_9BACT</name>
<evidence type="ECO:0000313" key="7">
    <source>
        <dbReference type="EMBL" id="SEK49167.1"/>
    </source>
</evidence>
<evidence type="ECO:0000259" key="5">
    <source>
        <dbReference type="Pfam" id="PF04542"/>
    </source>
</evidence>
<dbReference type="RefSeq" id="WP_143080875.1">
    <property type="nucleotide sequence ID" value="NZ_FOBB01000001.1"/>
</dbReference>
<evidence type="ECO:0000256" key="1">
    <source>
        <dbReference type="ARBA" id="ARBA00010641"/>
    </source>
</evidence>
<evidence type="ECO:0000256" key="4">
    <source>
        <dbReference type="ARBA" id="ARBA00023163"/>
    </source>
</evidence>
<dbReference type="GO" id="GO:0006352">
    <property type="term" value="P:DNA-templated transcription initiation"/>
    <property type="evidence" value="ECO:0007669"/>
    <property type="project" value="InterPro"/>
</dbReference>
<dbReference type="PANTHER" id="PTHR43133:SF46">
    <property type="entry name" value="RNA POLYMERASE SIGMA-70 FACTOR ECF SUBFAMILY"/>
    <property type="match status" value="1"/>
</dbReference>
<dbReference type="InterPro" id="IPR013324">
    <property type="entry name" value="RNA_pol_sigma_r3/r4-like"/>
</dbReference>
<dbReference type="Pfam" id="PF04542">
    <property type="entry name" value="Sigma70_r2"/>
    <property type="match status" value="1"/>
</dbReference>
<dbReference type="NCBIfam" id="TIGR02985">
    <property type="entry name" value="Sig70_bacteroi1"/>
    <property type="match status" value="1"/>
</dbReference>
<dbReference type="InterPro" id="IPR014284">
    <property type="entry name" value="RNA_pol_sigma-70_dom"/>
</dbReference>
<dbReference type="InterPro" id="IPR013249">
    <property type="entry name" value="RNA_pol_sigma70_r4_t2"/>
</dbReference>
<dbReference type="Gene3D" id="1.10.1740.10">
    <property type="match status" value="1"/>
</dbReference>
<gene>
    <name evidence="7" type="ORF">SAMN04488505_101297</name>
</gene>
<evidence type="ECO:0000259" key="6">
    <source>
        <dbReference type="Pfam" id="PF08281"/>
    </source>
</evidence>
<feature type="domain" description="RNA polymerase sigma-70 region 2" evidence="5">
    <location>
        <begin position="22"/>
        <end position="88"/>
    </location>
</feature>
<dbReference type="STRING" id="573321.SAMN04488505_101297"/>
<proteinExistence type="inferred from homology"/>
<dbReference type="SUPFAM" id="SSF88946">
    <property type="entry name" value="Sigma2 domain of RNA polymerase sigma factors"/>
    <property type="match status" value="1"/>
</dbReference>
<keyword evidence="2" id="KW-0805">Transcription regulation</keyword>
<dbReference type="AlphaFoldDB" id="A0A1H7HHP2"/>
<organism evidence="7 8">
    <name type="scientific">Chitinophaga rupis</name>
    <dbReference type="NCBI Taxonomy" id="573321"/>
    <lineage>
        <taxon>Bacteria</taxon>
        <taxon>Pseudomonadati</taxon>
        <taxon>Bacteroidota</taxon>
        <taxon>Chitinophagia</taxon>
        <taxon>Chitinophagales</taxon>
        <taxon>Chitinophagaceae</taxon>
        <taxon>Chitinophaga</taxon>
    </lineage>
</organism>
<evidence type="ECO:0000256" key="3">
    <source>
        <dbReference type="ARBA" id="ARBA00023082"/>
    </source>
</evidence>
<evidence type="ECO:0000256" key="2">
    <source>
        <dbReference type="ARBA" id="ARBA00023015"/>
    </source>
</evidence>
<dbReference type="CDD" id="cd06171">
    <property type="entry name" value="Sigma70_r4"/>
    <property type="match status" value="1"/>
</dbReference>
<dbReference type="Pfam" id="PF08281">
    <property type="entry name" value="Sigma70_r4_2"/>
    <property type="match status" value="1"/>
</dbReference>
<keyword evidence="4" id="KW-0804">Transcription</keyword>
<dbReference type="SUPFAM" id="SSF88659">
    <property type="entry name" value="Sigma3 and sigma4 domains of RNA polymerase sigma factors"/>
    <property type="match status" value="1"/>
</dbReference>
<dbReference type="PANTHER" id="PTHR43133">
    <property type="entry name" value="RNA POLYMERASE ECF-TYPE SIGMA FACTO"/>
    <property type="match status" value="1"/>
</dbReference>
<dbReference type="InterPro" id="IPR039425">
    <property type="entry name" value="RNA_pol_sigma-70-like"/>
</dbReference>
<dbReference type="GO" id="GO:0016987">
    <property type="term" value="F:sigma factor activity"/>
    <property type="evidence" value="ECO:0007669"/>
    <property type="project" value="UniProtKB-KW"/>
</dbReference>
<accession>A0A1H7HHP2</accession>
<evidence type="ECO:0000313" key="8">
    <source>
        <dbReference type="Proteomes" id="UP000198984"/>
    </source>
</evidence>
<keyword evidence="8" id="KW-1185">Reference proteome</keyword>
<dbReference type="Gene3D" id="1.10.10.10">
    <property type="entry name" value="Winged helix-like DNA-binding domain superfamily/Winged helix DNA-binding domain"/>
    <property type="match status" value="1"/>
</dbReference>
<dbReference type="Proteomes" id="UP000198984">
    <property type="component" value="Unassembled WGS sequence"/>
</dbReference>